<evidence type="ECO:0000313" key="8">
    <source>
        <dbReference type="EMBL" id="MFB9110040.1"/>
    </source>
</evidence>
<evidence type="ECO:0000256" key="2">
    <source>
        <dbReference type="ARBA" id="ARBA00022723"/>
    </source>
</evidence>
<dbReference type="Pfam" id="PF00899">
    <property type="entry name" value="ThiF"/>
    <property type="match status" value="1"/>
</dbReference>
<accession>A0ABV5HDQ0</accession>
<dbReference type="GO" id="GO:0016779">
    <property type="term" value="F:nucleotidyltransferase activity"/>
    <property type="evidence" value="ECO:0007669"/>
    <property type="project" value="UniProtKB-KW"/>
</dbReference>
<keyword evidence="8" id="KW-0548">Nucleotidyltransferase</keyword>
<gene>
    <name evidence="8" type="ORF">ACFFVK_15750</name>
</gene>
<dbReference type="Gene3D" id="3.40.50.720">
    <property type="entry name" value="NAD(P)-binding Rossmann-like Domain"/>
    <property type="match status" value="1"/>
</dbReference>
<protein>
    <submittedName>
        <fullName evidence="8">ThiF family adenylyltransferase</fullName>
    </submittedName>
</protein>
<evidence type="ECO:0000313" key="9">
    <source>
        <dbReference type="Proteomes" id="UP001589562"/>
    </source>
</evidence>
<dbReference type="InterPro" id="IPR032865">
    <property type="entry name" value="Prok-E2_A"/>
</dbReference>
<keyword evidence="3" id="KW-0378">Hydrolase</keyword>
<dbReference type="SUPFAM" id="SSF102712">
    <property type="entry name" value="JAB1/MPN domain"/>
    <property type="match status" value="1"/>
</dbReference>
<evidence type="ECO:0000256" key="5">
    <source>
        <dbReference type="ARBA" id="ARBA00023049"/>
    </source>
</evidence>
<dbReference type="Proteomes" id="UP001589562">
    <property type="component" value="Unassembled WGS sequence"/>
</dbReference>
<feature type="domain" description="THIF-type NAD/FAD binding fold" evidence="6">
    <location>
        <begin position="361"/>
        <end position="461"/>
    </location>
</feature>
<keyword evidence="1" id="KW-0645">Protease</keyword>
<keyword evidence="2" id="KW-0479">Metal-binding</keyword>
<organism evidence="8 9">
    <name type="scientific">Flavobacterium gyeonganense</name>
    <dbReference type="NCBI Taxonomy" id="1310418"/>
    <lineage>
        <taxon>Bacteria</taxon>
        <taxon>Pseudomonadati</taxon>
        <taxon>Bacteroidota</taxon>
        <taxon>Flavobacteriia</taxon>
        <taxon>Flavobacteriales</taxon>
        <taxon>Flavobacteriaceae</taxon>
        <taxon>Flavobacterium</taxon>
    </lineage>
</organism>
<evidence type="ECO:0000259" key="6">
    <source>
        <dbReference type="Pfam" id="PF00899"/>
    </source>
</evidence>
<dbReference type="InterPro" id="IPR000594">
    <property type="entry name" value="ThiF_NAD_FAD-bd"/>
</dbReference>
<keyword evidence="9" id="KW-1185">Reference proteome</keyword>
<sequence length="751" mass="85743">MLYSDNLELYNGELRPQVAEAVDEIKEYFKNPSLQVYSWDERNIVIATSYNVSLPSRGSIDDIILSVEPILIKISLNRYPDAAPLIMSDRVSFPKARQPHLYYSAEGKPATLCLVRGSLDEWFTTKTIQDFLVTGYQWFFKAATGTLLTDNKEFDPVRLETSLGKHIFKYENFRDIVSEDKRFLPKFPMAVILSSLYQGEYKKERAFKSISDIPFINLDNVKKTISKIRKEKTVEKDFLPFYTVLVWDSDQREQRTYFTNLPTNYRELREYLLLSGINIAEILVSLKAGNVPIKVILSVTHAIKRPCKVIGYDGQYEFFTYTVLLEDNFTGVISDEEEVYVSSHAQPFTAELAWVLSNEKREIKTLFIGAGSLGSKIIMHDARSGKNAIGVADHDSFQQHNISRHTLFSNHIGKNKAEAIIEEIKAFYELDTTKNLVFYDKPISFVENEEIKKYNLIVDSTASQGVMQNLIQRENFINTRYSKCEIADNGEIGLLYLEGNNHNPRMDDLIYLACYLAVSNSDLEQWRIADADREQDILDLGLGCNSITNVMSDDLISFHASAFSQVLSICSSNNFDNNGFIYLNVFRRAKQELPRISNEKFNVKPFEIYSSKNDSAWTLRFLSGLGKRLLEQCHLHAPTETGGILIGVANYKTKTIHIYDIINEPVDSTSSPVAFNRGIEGLPDQIDHIKYQTGQVIGYIGEWHTHPMNLEVLSRQDMQTIEKLQAINKQTPIPTCAVIVTKDKIIPFVYD</sequence>
<evidence type="ECO:0000256" key="3">
    <source>
        <dbReference type="ARBA" id="ARBA00022801"/>
    </source>
</evidence>
<dbReference type="InterPro" id="IPR035985">
    <property type="entry name" value="Ubiquitin-activating_enz"/>
</dbReference>
<keyword evidence="4" id="KW-0862">Zinc</keyword>
<dbReference type="Pfam" id="PF14457">
    <property type="entry name" value="Prok-E2_A"/>
    <property type="match status" value="1"/>
</dbReference>
<reference evidence="8 9" key="1">
    <citation type="submission" date="2024-09" db="EMBL/GenBank/DDBJ databases">
        <authorList>
            <person name="Sun Q."/>
            <person name="Mori K."/>
        </authorList>
    </citation>
    <scope>NUCLEOTIDE SEQUENCE [LARGE SCALE GENOMIC DNA]</scope>
    <source>
        <strain evidence="8 9">CECT 8365</strain>
    </source>
</reference>
<name>A0ABV5HDQ0_9FLAO</name>
<evidence type="ECO:0000259" key="7">
    <source>
        <dbReference type="Pfam" id="PF14464"/>
    </source>
</evidence>
<dbReference type="Pfam" id="PF14464">
    <property type="entry name" value="Prok-JAB"/>
    <property type="match status" value="1"/>
</dbReference>
<dbReference type="RefSeq" id="WP_278009856.1">
    <property type="nucleotide sequence ID" value="NZ_CP121112.1"/>
</dbReference>
<dbReference type="SUPFAM" id="SSF69572">
    <property type="entry name" value="Activating enzymes of the ubiquitin-like proteins"/>
    <property type="match status" value="1"/>
</dbReference>
<keyword evidence="8" id="KW-0808">Transferase</keyword>
<evidence type="ECO:0000256" key="4">
    <source>
        <dbReference type="ARBA" id="ARBA00022833"/>
    </source>
</evidence>
<feature type="domain" description="JAB" evidence="7">
    <location>
        <begin position="628"/>
        <end position="724"/>
    </location>
</feature>
<dbReference type="Gene3D" id="3.40.140.10">
    <property type="entry name" value="Cytidine Deaminase, domain 2"/>
    <property type="match status" value="1"/>
</dbReference>
<dbReference type="InterPro" id="IPR028090">
    <property type="entry name" value="JAB_dom_prok"/>
</dbReference>
<proteinExistence type="predicted"/>
<evidence type="ECO:0000256" key="1">
    <source>
        <dbReference type="ARBA" id="ARBA00022670"/>
    </source>
</evidence>
<keyword evidence="5" id="KW-0482">Metalloprotease</keyword>
<comment type="caution">
    <text evidence="8">The sequence shown here is derived from an EMBL/GenBank/DDBJ whole genome shotgun (WGS) entry which is preliminary data.</text>
</comment>
<dbReference type="EMBL" id="JBHMFE010000020">
    <property type="protein sequence ID" value="MFB9110040.1"/>
    <property type="molecule type" value="Genomic_DNA"/>
</dbReference>